<dbReference type="Proteomes" id="UP001062846">
    <property type="component" value="Chromosome 2"/>
</dbReference>
<name>A0ACC0PXL8_RHOML</name>
<dbReference type="EMBL" id="CM046389">
    <property type="protein sequence ID" value="KAI8569799.1"/>
    <property type="molecule type" value="Genomic_DNA"/>
</dbReference>
<evidence type="ECO:0000313" key="1">
    <source>
        <dbReference type="EMBL" id="KAI8569799.1"/>
    </source>
</evidence>
<evidence type="ECO:0000313" key="2">
    <source>
        <dbReference type="Proteomes" id="UP001062846"/>
    </source>
</evidence>
<accession>A0ACC0PXL8</accession>
<comment type="caution">
    <text evidence="1">The sequence shown here is derived from an EMBL/GenBank/DDBJ whole genome shotgun (WGS) entry which is preliminary data.</text>
</comment>
<proteinExistence type="predicted"/>
<protein>
    <submittedName>
        <fullName evidence="1">Uncharacterized protein</fullName>
    </submittedName>
</protein>
<sequence length="1489" mass="170007">MMTMDGSVDDAHTILGVRKNYFPPDFKEYIQKEQLNWSRFDGNPDYKERPTFGWVFWCQLDNSADLIRHALQKLISKEKLDPLLVQFWAPTKTSEGRTLLTTQFQPFALGTTSYFSDARNSLCEYRMGMCREYNNSFYADAESGEDQLGLPGRVFLNKLAESTPDVKYYSVKEYPQRDLALRCGINDSWGLPVFERSSHICVGVLEIVSLYDIDCHDKEFLGRVYDIFQEFGLRCFDGYEHCKMQYWDKNEALTAAFQELKMVYESVCNIHNLPLALAWVSCHSCNDLLESQFQFSVLDYSTDEEDYDDYTYDLVAFAIVSKVSHLRKGKVTGRILPFPELLYCSDVKQFSIAEFPLVPYARLCKLGGWFTMCLQSGYTEDELYVLEFFLPESDENNENILTKLRLILGTMEEYFKTFKLASGQGLGEALSVEVINFQNGQKSHSIQMLPATRCIPGLELLQDGGVMLQQDQQDQPSMDAINSGMHVVSEAQNYNLPILDSLHNGKVTKQVDSSDQQSMDPSNKGQNAVTAERNILVVSSSKKGKRMTQDEEHKKAGVRIEVSLEEILKCSKMRREYAAKELKVSISTLKRVCRDHGIHRWPPRNVEKVQLFLPSPVENQGQTSPLNSDLLSNEALGSAANIKTGFQGADMVTVRAKCEKYTIKFCLSLSSRLVELQQEVAKRLNLRAETYHITYKDEKDELILIACDEDLQEGKCEPGGNKIYSSFICKEFKMMMMPIHIDGSVDDDALRVEELNHLPPDFKEYIHQERLYCSRIQGIYPNTFGWVFWSQLGKSSLSLSLLLSSFFFLFLGAQPQFSFTDNSADLKIRRALQKLMEVFTDELYCSLVQFWAATKTSEGRTLLTTQFQPFALGTSYFTVDRNSLCEYRMGMCREYNNKFYADAESGEDQLGLPGRVFLNKLPEYTPHVEHYTLKEYPQLDLALRCKIGVCWAVPVFEHSSHTCVGVLEIVSLYCRRGHDKEFLGFLYDIFQKFGLRFFDGYEPYKMQCWDKNEARTVAFHELKMVSKSVCYIHNLPLALAWVSCHSCNDLLQSLFQFCVLYSTDENDDDLDDFMNVSKDCLLKKGQVTGRILPFPNLLYCSDVKQFSIAEFPLVPYARNCELGGWFTMCLQSSYTRDELYVLEFFLPESDEIHENILSKLRLILGTMEEYFKTFKLASGQGLGEALSVEVIDFQNGQKSPSIQMIPASRCIPSLELLQDGGVMLQQDQQDQPSMDVTNSGMYVVSEAQNYNLPILDSLQNGKVTKQVDSSDQQSMDPSNKGENAVTAEQNILLVSSSKKGKRKAQDEEHKKVGVRIEVSLEEILECSKMRREDAAKELKVSISKLKRVCRDFGINRWPPRNIKKAQPFRPLPVENLGQTPQLNCDLPSNQASTSVARTKPSFQDADKVTIRATCEKNTIKFRLSLSSRLVEMQQEVAKRLNLEGGTYYIKYKDEEDVLILIACDEDLQDCLHTSRSLDISSIAVLLELK</sequence>
<gene>
    <name evidence="1" type="ORF">RHMOL_Rhmol02G0304900</name>
</gene>
<reference evidence="1" key="1">
    <citation type="submission" date="2022-02" db="EMBL/GenBank/DDBJ databases">
        <title>Plant Genome Project.</title>
        <authorList>
            <person name="Zhang R.-G."/>
        </authorList>
    </citation>
    <scope>NUCLEOTIDE SEQUENCE</scope>
    <source>
        <strain evidence="1">AT1</strain>
    </source>
</reference>
<organism evidence="1 2">
    <name type="scientific">Rhododendron molle</name>
    <name type="common">Chinese azalea</name>
    <name type="synonym">Azalea mollis</name>
    <dbReference type="NCBI Taxonomy" id="49168"/>
    <lineage>
        <taxon>Eukaryota</taxon>
        <taxon>Viridiplantae</taxon>
        <taxon>Streptophyta</taxon>
        <taxon>Embryophyta</taxon>
        <taxon>Tracheophyta</taxon>
        <taxon>Spermatophyta</taxon>
        <taxon>Magnoliopsida</taxon>
        <taxon>eudicotyledons</taxon>
        <taxon>Gunneridae</taxon>
        <taxon>Pentapetalae</taxon>
        <taxon>asterids</taxon>
        <taxon>Ericales</taxon>
        <taxon>Ericaceae</taxon>
        <taxon>Ericoideae</taxon>
        <taxon>Rhodoreae</taxon>
        <taxon>Rhododendron</taxon>
    </lineage>
</organism>
<keyword evidence="2" id="KW-1185">Reference proteome</keyword>